<protein>
    <submittedName>
        <fullName evidence="1">Uncharacterized protein</fullName>
    </submittedName>
</protein>
<sequence length="69" mass="8736">MFKYDYKMNIKTLKKLKQIKIEIKNLLEYYFDRIDIITDKKEKSKNDEKLISLFQKYKRYNEILYLFKK</sequence>
<reference evidence="1 2" key="1">
    <citation type="submission" date="2018-03" db="EMBL/GenBank/DDBJ databases">
        <title>A parallel universe: an anciently diverged bacterial symbiosis in a Hawaiian planthopper (Hemiptera: Cixiidae) reveals rearranged nutritional responsibilities.</title>
        <authorList>
            <person name="Bennett G."/>
            <person name="Mao M."/>
        </authorList>
    </citation>
    <scope>NUCLEOTIDE SEQUENCE [LARGE SCALE GENOMIC DNA]</scope>
    <source>
        <strain evidence="1 2">OLIH</strain>
    </source>
</reference>
<gene>
    <name evidence="1" type="ORF">C9I73_081</name>
</gene>
<evidence type="ECO:0000313" key="2">
    <source>
        <dbReference type="Proteomes" id="UP000257017"/>
    </source>
</evidence>
<accession>A0A346E0W4</accession>
<dbReference type="EMBL" id="CP028359">
    <property type="protein sequence ID" value="AXN02619.1"/>
    <property type="molecule type" value="Genomic_DNA"/>
</dbReference>
<evidence type="ECO:0000313" key="1">
    <source>
        <dbReference type="EMBL" id="AXN02619.1"/>
    </source>
</evidence>
<organism evidence="1 2">
    <name type="scientific">Candidatus Karelsulcia muelleri</name>
    <dbReference type="NCBI Taxonomy" id="336810"/>
    <lineage>
        <taxon>Bacteria</taxon>
        <taxon>Pseudomonadati</taxon>
        <taxon>Bacteroidota</taxon>
        <taxon>Flavobacteriia</taxon>
        <taxon>Flavobacteriales</taxon>
        <taxon>Candidatus Karelsulcia</taxon>
    </lineage>
</organism>
<dbReference type="Proteomes" id="UP000257017">
    <property type="component" value="Chromosome"/>
</dbReference>
<name>A0A346E0W4_9FLAO</name>
<proteinExistence type="predicted"/>
<dbReference type="AlphaFoldDB" id="A0A346E0W4"/>